<gene>
    <name evidence="5" type="ORF">CA13_30160</name>
</gene>
<dbReference type="Pfam" id="PF00936">
    <property type="entry name" value="BMC"/>
    <property type="match status" value="2"/>
</dbReference>
<keyword evidence="6" id="KW-1185">Reference proteome</keyword>
<feature type="domain" description="BMC" evidence="4">
    <location>
        <begin position="6"/>
        <end position="88"/>
    </location>
</feature>
<evidence type="ECO:0000256" key="3">
    <source>
        <dbReference type="PROSITE-ProRule" id="PRU01278"/>
    </source>
</evidence>
<organism evidence="5 6">
    <name type="scientific">Novipirellula herctigrandis</name>
    <dbReference type="NCBI Taxonomy" id="2527986"/>
    <lineage>
        <taxon>Bacteria</taxon>
        <taxon>Pseudomonadati</taxon>
        <taxon>Planctomycetota</taxon>
        <taxon>Planctomycetia</taxon>
        <taxon>Pirellulales</taxon>
        <taxon>Pirellulaceae</taxon>
        <taxon>Novipirellula</taxon>
    </lineage>
</organism>
<evidence type="ECO:0000256" key="1">
    <source>
        <dbReference type="ARBA" id="ARBA00024322"/>
    </source>
</evidence>
<evidence type="ECO:0000313" key="5">
    <source>
        <dbReference type="EMBL" id="TWT81563.1"/>
    </source>
</evidence>
<dbReference type="PANTHER" id="PTHR33941">
    <property type="entry name" value="PROPANEDIOL UTILIZATION PROTEIN PDUA"/>
    <property type="match status" value="1"/>
</dbReference>
<comment type="similarity">
    <text evidence="3">Belongs to the bacterial microcompartments protein family.</text>
</comment>
<dbReference type="PROSITE" id="PS51930">
    <property type="entry name" value="BMC_2"/>
    <property type="match status" value="2"/>
</dbReference>
<dbReference type="SMART" id="SM00877">
    <property type="entry name" value="BMC"/>
    <property type="match status" value="2"/>
</dbReference>
<dbReference type="InterPro" id="IPR011238">
    <property type="entry name" value="Micro_shell_prot_PduT"/>
</dbReference>
<dbReference type="CDD" id="cd07054">
    <property type="entry name" value="BMC_PduT_repeat2"/>
    <property type="match status" value="1"/>
</dbReference>
<comment type="caution">
    <text evidence="5">The sequence shown here is derived from an EMBL/GenBank/DDBJ whole genome shotgun (WGS) entry which is preliminary data.</text>
</comment>
<evidence type="ECO:0000259" key="4">
    <source>
        <dbReference type="PROSITE" id="PS51930"/>
    </source>
</evidence>
<keyword evidence="2" id="KW-1283">Bacterial microcompartment</keyword>
<dbReference type="Proteomes" id="UP000315010">
    <property type="component" value="Unassembled WGS sequence"/>
</dbReference>
<evidence type="ECO:0000256" key="2">
    <source>
        <dbReference type="ARBA" id="ARBA00024446"/>
    </source>
</evidence>
<dbReference type="InterPro" id="IPR000249">
    <property type="entry name" value="BMC_dom"/>
</dbReference>
<dbReference type="AlphaFoldDB" id="A0A5C5Z4S6"/>
<dbReference type="PIRSF" id="PIRSF034834">
    <property type="entry name" value="PduT"/>
    <property type="match status" value="1"/>
</dbReference>
<feature type="domain" description="BMC" evidence="4">
    <location>
        <begin position="98"/>
        <end position="184"/>
    </location>
</feature>
<dbReference type="RefSeq" id="WP_146397548.1">
    <property type="nucleotide sequence ID" value="NZ_SJPJ01000001.1"/>
</dbReference>
<dbReference type="SUPFAM" id="SSF143414">
    <property type="entry name" value="CcmK-like"/>
    <property type="match status" value="2"/>
</dbReference>
<dbReference type="EMBL" id="SJPJ01000001">
    <property type="protein sequence ID" value="TWT81563.1"/>
    <property type="molecule type" value="Genomic_DNA"/>
</dbReference>
<protein>
    <submittedName>
        <fullName evidence="5">BMC domain protein</fullName>
    </submittedName>
</protein>
<reference evidence="5 6" key="1">
    <citation type="submission" date="2019-02" db="EMBL/GenBank/DDBJ databases">
        <title>Deep-cultivation of Planctomycetes and their phenomic and genomic characterization uncovers novel biology.</title>
        <authorList>
            <person name="Wiegand S."/>
            <person name="Jogler M."/>
            <person name="Boedeker C."/>
            <person name="Pinto D."/>
            <person name="Vollmers J."/>
            <person name="Rivas-Marin E."/>
            <person name="Kohn T."/>
            <person name="Peeters S.H."/>
            <person name="Heuer A."/>
            <person name="Rast P."/>
            <person name="Oberbeckmann S."/>
            <person name="Bunk B."/>
            <person name="Jeske O."/>
            <person name="Meyerdierks A."/>
            <person name="Storesund J.E."/>
            <person name="Kallscheuer N."/>
            <person name="Luecker S."/>
            <person name="Lage O.M."/>
            <person name="Pohl T."/>
            <person name="Merkel B.J."/>
            <person name="Hornburger P."/>
            <person name="Mueller R.-W."/>
            <person name="Bruemmer F."/>
            <person name="Labrenz M."/>
            <person name="Spormann A.M."/>
            <person name="Op Den Camp H."/>
            <person name="Overmann J."/>
            <person name="Amann R."/>
            <person name="Jetten M.S.M."/>
            <person name="Mascher T."/>
            <person name="Medema M.H."/>
            <person name="Devos D.P."/>
            <person name="Kaster A.-K."/>
            <person name="Ovreas L."/>
            <person name="Rohde M."/>
            <person name="Galperin M.Y."/>
            <person name="Jogler C."/>
        </authorList>
    </citation>
    <scope>NUCLEOTIDE SEQUENCE [LARGE SCALE GENOMIC DNA]</scope>
    <source>
        <strain evidence="5 6">CA13</strain>
    </source>
</reference>
<dbReference type="PANTHER" id="PTHR33941:SF11">
    <property type="entry name" value="BACTERIAL MICROCOMPARTMENT SHELL PROTEIN PDUJ"/>
    <property type="match status" value="1"/>
</dbReference>
<dbReference type="Gene3D" id="3.30.70.1710">
    <property type="match status" value="2"/>
</dbReference>
<name>A0A5C5Z4S6_9BACT</name>
<dbReference type="GO" id="GO:0031469">
    <property type="term" value="C:bacterial microcompartment"/>
    <property type="evidence" value="ECO:0007669"/>
    <property type="project" value="UniProtKB-SubCell"/>
</dbReference>
<dbReference type="OrthoDB" id="9791973at2"/>
<dbReference type="InterPro" id="IPR044872">
    <property type="entry name" value="CcmK/CsoS1_BMC"/>
</dbReference>
<evidence type="ECO:0000313" key="6">
    <source>
        <dbReference type="Proteomes" id="UP000315010"/>
    </source>
</evidence>
<proteinExistence type="inferred from homology"/>
<sequence>MENGNAIGIVETSSIARGFLIADTVLKTANVKIIVNRTICPGKYMVLIGGGVDAVTSAIEAGAKAGAHTVVDQFVIPNVHPSVFPAISGISHLPELKALGVIEAFSVASVIEAADAAVKATPVQLITIHLAMAIGGKGWVSLTGDVASVSEAVEVGGAVIERKGLLVDKIVIPAPRPEIIQEFV</sequence>
<comment type="subcellular location">
    <subcellularLocation>
        <location evidence="1">Bacterial microcompartment</location>
    </subcellularLocation>
</comment>
<dbReference type="InterPro" id="IPR050575">
    <property type="entry name" value="BMC_shell"/>
</dbReference>
<dbReference type="CDD" id="cd07053">
    <property type="entry name" value="BMC_PduT_repeat1"/>
    <property type="match status" value="1"/>
</dbReference>
<accession>A0A5C5Z4S6</accession>
<dbReference type="InterPro" id="IPR037233">
    <property type="entry name" value="CcmK-like_sf"/>
</dbReference>